<dbReference type="InterPro" id="IPR008928">
    <property type="entry name" value="6-hairpin_glycosidase_sf"/>
</dbReference>
<dbReference type="Pfam" id="PF22640">
    <property type="entry name" value="ManC_GMP_beta-helix"/>
    <property type="match status" value="1"/>
</dbReference>
<dbReference type="RefSeq" id="WP_053998484.1">
    <property type="nucleotide sequence ID" value="NZ_JXMU01000007.1"/>
</dbReference>
<dbReference type="PANTHER" id="PTHR46390">
    <property type="entry name" value="MANNOSE-1-PHOSPHATE GUANYLYLTRANSFERASE"/>
    <property type="match status" value="1"/>
</dbReference>
<comment type="caution">
    <text evidence="12">The sequence shown here is derived from an EMBL/GenBank/DDBJ whole genome shotgun (WGS) entry which is preliminary data.</text>
</comment>
<dbReference type="InterPro" id="IPR005835">
    <property type="entry name" value="NTP_transferase_dom"/>
</dbReference>
<comment type="similarity">
    <text evidence="1">Belongs to the mannose-6-phosphate isomerase type 2 family.</text>
</comment>
<dbReference type="GO" id="GO:0009298">
    <property type="term" value="P:GDP-mannose biosynthetic process"/>
    <property type="evidence" value="ECO:0007669"/>
    <property type="project" value="TreeGrafter"/>
</dbReference>
<gene>
    <name evidence="12" type="ORF">SU32_06240</name>
</gene>
<evidence type="ECO:0000256" key="7">
    <source>
        <dbReference type="ARBA" id="ARBA00023134"/>
    </source>
</evidence>
<dbReference type="SUPFAM" id="SSF48208">
    <property type="entry name" value="Six-hairpin glycosidases"/>
    <property type="match status" value="1"/>
</dbReference>
<dbReference type="FunFam" id="3.90.550.10:FF:000046">
    <property type="entry name" value="Mannose-1-phosphate guanylyltransferase (GDP)"/>
    <property type="match status" value="1"/>
</dbReference>
<dbReference type="GO" id="GO:0005525">
    <property type="term" value="F:GTP binding"/>
    <property type="evidence" value="ECO:0007669"/>
    <property type="project" value="UniProtKB-KW"/>
</dbReference>
<keyword evidence="7" id="KW-0342">GTP-binding</keyword>
<name>A0A0N0E848_9HYPH</name>
<reference evidence="12 13" key="1">
    <citation type="submission" date="2015-01" db="EMBL/GenBank/DDBJ databases">
        <title>Ahrensia donghaiensis sp. nov., a novel dimethylsulphoniopropionate-cleavage bacterium isolated from seawater and emended descriptions of the genus Ahrensia and Ahrensia kielensis.</title>
        <authorList>
            <person name="Liu J."/>
        </authorList>
    </citation>
    <scope>NUCLEOTIDE SEQUENCE [LARGE SCALE GENOMIC DNA]</scope>
    <source>
        <strain evidence="12 13">LZD062</strain>
    </source>
</reference>
<dbReference type="EC" id="2.7.7.13" evidence="3"/>
<evidence type="ECO:0000259" key="10">
    <source>
        <dbReference type="Pfam" id="PF00483"/>
    </source>
</evidence>
<evidence type="ECO:0000256" key="9">
    <source>
        <dbReference type="ARBA" id="ARBA00047343"/>
    </source>
</evidence>
<evidence type="ECO:0000313" key="13">
    <source>
        <dbReference type="Proteomes" id="UP000038011"/>
    </source>
</evidence>
<comment type="catalytic activity">
    <reaction evidence="9">
        <text>alpha-D-mannose 1-phosphate + GTP + H(+) = GDP-alpha-D-mannose + diphosphate</text>
        <dbReference type="Rhea" id="RHEA:15229"/>
        <dbReference type="ChEBI" id="CHEBI:15378"/>
        <dbReference type="ChEBI" id="CHEBI:33019"/>
        <dbReference type="ChEBI" id="CHEBI:37565"/>
        <dbReference type="ChEBI" id="CHEBI:57527"/>
        <dbReference type="ChEBI" id="CHEBI:58409"/>
        <dbReference type="EC" id="2.7.7.13"/>
    </reaction>
</comment>
<dbReference type="Pfam" id="PF00483">
    <property type="entry name" value="NTP_transferase"/>
    <property type="match status" value="1"/>
</dbReference>
<dbReference type="InterPro" id="IPR054566">
    <property type="entry name" value="ManC/GMP-like_b-helix"/>
</dbReference>
<keyword evidence="4" id="KW-0808">Transferase</keyword>
<dbReference type="GO" id="GO:0005975">
    <property type="term" value="P:carbohydrate metabolic process"/>
    <property type="evidence" value="ECO:0007669"/>
    <property type="project" value="InterPro"/>
</dbReference>
<evidence type="ECO:0000259" key="11">
    <source>
        <dbReference type="Pfam" id="PF22640"/>
    </source>
</evidence>
<dbReference type="GO" id="GO:0016853">
    <property type="term" value="F:isomerase activity"/>
    <property type="evidence" value="ECO:0007669"/>
    <property type="project" value="UniProtKB-KW"/>
</dbReference>
<evidence type="ECO:0000313" key="12">
    <source>
        <dbReference type="EMBL" id="KPB01951.1"/>
    </source>
</evidence>
<evidence type="ECO:0000256" key="3">
    <source>
        <dbReference type="ARBA" id="ARBA00012387"/>
    </source>
</evidence>
<dbReference type="SUPFAM" id="SSF159283">
    <property type="entry name" value="Guanosine diphospho-D-mannose pyrophosphorylase/mannose-6-phosphate isomerase linker domain"/>
    <property type="match status" value="1"/>
</dbReference>
<dbReference type="InterPro" id="IPR049577">
    <property type="entry name" value="GMPP_N"/>
</dbReference>
<organism evidence="12 13">
    <name type="scientific">Ahrensia marina</name>
    <dbReference type="NCBI Taxonomy" id="1514904"/>
    <lineage>
        <taxon>Bacteria</taxon>
        <taxon>Pseudomonadati</taxon>
        <taxon>Pseudomonadota</taxon>
        <taxon>Alphaproteobacteria</taxon>
        <taxon>Hyphomicrobiales</taxon>
        <taxon>Ahrensiaceae</taxon>
        <taxon>Ahrensia</taxon>
    </lineage>
</organism>
<keyword evidence="5" id="KW-0548">Nucleotidyltransferase</keyword>
<evidence type="ECO:0000256" key="5">
    <source>
        <dbReference type="ARBA" id="ARBA00022695"/>
    </source>
</evidence>
<dbReference type="PANTHER" id="PTHR46390:SF1">
    <property type="entry name" value="MANNOSE-1-PHOSPHATE GUANYLYLTRANSFERASE"/>
    <property type="match status" value="1"/>
</dbReference>
<dbReference type="AlphaFoldDB" id="A0A0N0E848"/>
<feature type="domain" description="Nucleotidyl transferase" evidence="10">
    <location>
        <begin position="8"/>
        <end position="292"/>
    </location>
</feature>
<sequence>MSELSITPVILCGGAGSRLWPMSRDEKPKQFHALFNDRSLLTNTASRIPVGIHNGLAVAPPIVLGNAQLEQMFHGALKEFETQPSNILLEPSVRDTAAAIAAVTAFVAARNNDQLVVVLPSDARIDNHEVFLDAIAKAARTASKTDAIMTLGIAPSRPETQYGYIQQGEVFEEGFRVEKFREKPDYTTAQKYVAEGNFLWNAGMFLFRVGRMVEEFERLQPEIWDKAKNAVELAETDGPFVFLDHDNFNIAPKLSMDYAIMEKADNIGVIPASFDWDDLGSWTQLYEAASKDGDGNALYGDVINIEAKNNYVRADDALVAIAGVEGLTVIAEDNKVLVARTEKAHLVKDVTTVFKADYAYTRKRHWPKKQIQQWLFEKALPLWAEKGIDYENGGVHEALTFDAEPAPHMQKRLRVIARQIYCFSHASLLGWKGDSDKILRHCFDTLINTGWHEDGGFIHLYNPDGTVLDDTRDTYDQCFVLLGLSWLYRAKAWPEARKWADKTLAYMDSHLADTVNGGYFEDSKGSLPRRANPHMHFLEAMLGWYDATGDKRFLDRAQAMVQLFERHYYDRISGTVTERFNDDWSAIAKGDADLSVEPGHSYEWAWLLMRYNSYRSTPRLEAKARAIYAAARAFGHHEQTGAAADYMQPDGTGVSDNARCWPQTEALKAAIIFEINGLSVAASHRKMMLDVLLTRYLNGPIDGGWYDAINTEGRVTAPDMPSSTFYHVFCALAEHIER</sequence>
<dbReference type="Proteomes" id="UP000038011">
    <property type="component" value="Unassembled WGS sequence"/>
</dbReference>
<dbReference type="InterPro" id="IPR051161">
    <property type="entry name" value="Mannose-6P_isomerase_type2"/>
</dbReference>
<dbReference type="InterPro" id="IPR012341">
    <property type="entry name" value="6hp_glycosidase-like_sf"/>
</dbReference>
<evidence type="ECO:0000256" key="8">
    <source>
        <dbReference type="ARBA" id="ARBA00023235"/>
    </source>
</evidence>
<evidence type="ECO:0000256" key="4">
    <source>
        <dbReference type="ARBA" id="ARBA00022679"/>
    </source>
</evidence>
<keyword evidence="13" id="KW-1185">Reference proteome</keyword>
<evidence type="ECO:0000256" key="1">
    <source>
        <dbReference type="ARBA" id="ARBA00006115"/>
    </source>
</evidence>
<dbReference type="OrthoDB" id="9806359at2"/>
<keyword evidence="6" id="KW-0547">Nucleotide-binding</keyword>
<dbReference type="PATRIC" id="fig|1514904.3.peg.3278"/>
<feature type="domain" description="MannoseP isomerase/GMP-like beta-helix" evidence="11">
    <location>
        <begin position="300"/>
        <end position="350"/>
    </location>
</feature>
<dbReference type="Pfam" id="PF07221">
    <property type="entry name" value="GlcNAc_2-epim"/>
    <property type="match status" value="1"/>
</dbReference>
<dbReference type="STRING" id="1514904.SU32_06240"/>
<dbReference type="InterPro" id="IPR029044">
    <property type="entry name" value="Nucleotide-diphossugar_trans"/>
</dbReference>
<dbReference type="SUPFAM" id="SSF53448">
    <property type="entry name" value="Nucleotide-diphospho-sugar transferases"/>
    <property type="match status" value="1"/>
</dbReference>
<accession>A0A0N0E848</accession>
<evidence type="ECO:0000256" key="2">
    <source>
        <dbReference type="ARBA" id="ARBA00008558"/>
    </source>
</evidence>
<dbReference type="Gene3D" id="3.90.550.10">
    <property type="entry name" value="Spore Coat Polysaccharide Biosynthesis Protein SpsA, Chain A"/>
    <property type="match status" value="1"/>
</dbReference>
<dbReference type="CDD" id="cd02509">
    <property type="entry name" value="GDP-M1P_Guanylyltransferase"/>
    <property type="match status" value="1"/>
</dbReference>
<proteinExistence type="inferred from homology"/>
<dbReference type="InterPro" id="IPR010819">
    <property type="entry name" value="AGE/CE"/>
</dbReference>
<evidence type="ECO:0000256" key="6">
    <source>
        <dbReference type="ARBA" id="ARBA00022741"/>
    </source>
</evidence>
<dbReference type="EMBL" id="JXMU01000007">
    <property type="protein sequence ID" value="KPB01951.1"/>
    <property type="molecule type" value="Genomic_DNA"/>
</dbReference>
<dbReference type="GO" id="GO:0004475">
    <property type="term" value="F:mannose-1-phosphate guanylyltransferase (GTP) activity"/>
    <property type="evidence" value="ECO:0007669"/>
    <property type="project" value="UniProtKB-EC"/>
</dbReference>
<protein>
    <recommendedName>
        <fullName evidence="3">mannose-1-phosphate guanylyltransferase</fullName>
        <ecNumber evidence="3">2.7.7.13</ecNumber>
    </recommendedName>
</protein>
<comment type="similarity">
    <text evidence="2">Belongs to the N-acylglucosamine 2-epimerase family.</text>
</comment>
<keyword evidence="8 12" id="KW-0413">Isomerase</keyword>
<dbReference type="Gene3D" id="1.50.10.10">
    <property type="match status" value="1"/>
</dbReference>